<feature type="compositionally biased region" description="Polar residues" evidence="1">
    <location>
        <begin position="442"/>
        <end position="458"/>
    </location>
</feature>
<sequence>MSFEARYALEASENSTGLSQQDGIFSATSDGKQVRSRLLSKKRSTYADLLEASPENTMRLDSISHMLEESVESKYGSEPTSGSVVISHPSYSRTKTHRVLDLSQLPASSLTGMDTPPRHYGEDSDGVQMDEHSGSATGAYDAHHAARDSLIKTNYLTDLLETDSGATGGSLYGGKSDISPEVSLSLHKSDSRCMDNVISTGPGLAAVTIDTLAKDTRPKPTATILNLPPSGRPSTNTPGSYLGQDHVPDLRGPLAAPHQIHGTGMQTKRPNVTAEVDEIAPSEKATGSADLILEMELYGTTNDLGRSFKPYPKFSALSDHLSTPLYEKIADTSERNRNYYLIEDTQTAPRPDRNEQHEMMIGSGLASILDHGVEIHPTQSQIGQVTQFLEGKNTGSSYVMLHESLGDITEEGSSPHSMGTPLLRPHNRPSSASMTHYPGHSINRTQSTGDLGSTSFTGYQPLPELPSTLSQDINSFVFPQSYDYYSHPVYSQSPQNKPTANPFSPRTSAVSTITTAPDVYKMTDLPEDETAPTIHKSKRGRSANKQPGKFSSPVRSRASSRSRSHQVSQSGVRGGATHALAFSIISGIGSASSASGLRKSRASSRRGDSNSHRHASTHLSVTSSFTKLNASKSGKSLKKSTAGGKSSSKKRAGSHRTSVGKSKSPLRKSSISKRVARSTSTTTGYASKQTSMMSESANTSMTDVETSPVYNASSTMHHQYTKYDVGQPKSPQTVIKFPKASPHATNPEGMSYNYIPKNNDSWPMIPQQKVYAQSAVGTVMGAEPMFPPRSSNQVQQPRSKDTVHSDNGEICAQGDSKQRQRSPSASKSKAKGRINSRASSRSASRNSSFIGSRPSSAHTQNEPDYPLEASQQRTPITIDSLVPRNIAASPRFELQSHDNQLRGSIATQNDRLHNDLRKLIKQKLIGMSELASSGQTGNKEEAFSGGDHEQRTPRSPVDLRQLKGVYSRNYEHIHGNVMISAGEKRYKVVGYSQK</sequence>
<feature type="compositionally biased region" description="Basic and acidic residues" evidence="1">
    <location>
        <begin position="938"/>
        <end position="952"/>
    </location>
</feature>
<feature type="compositionally biased region" description="Polar residues" evidence="1">
    <location>
        <begin position="677"/>
        <end position="700"/>
    </location>
</feature>
<feature type="region of interest" description="Disordered" evidence="1">
    <location>
        <begin position="591"/>
        <end position="700"/>
    </location>
</feature>
<reference evidence="2 3" key="1">
    <citation type="journal article" date="2010" name="BMC Genomics">
        <title>Genome analysis and comparative genomics of a Giardia intestinalis assemblage E isolate.</title>
        <authorList>
            <person name="Jerlstrom-Hultqvist J."/>
            <person name="Franzen O."/>
            <person name="Ankarklev J."/>
            <person name="Xu F."/>
            <person name="Nohynkova E."/>
            <person name="Andersson J.O."/>
            <person name="Svard S.G."/>
            <person name="Andersson B."/>
        </authorList>
    </citation>
    <scope>NUCLEOTIDE SEQUENCE [LARGE SCALE GENOMIC DNA]</scope>
    <source>
        <strain evidence="2 3">P15</strain>
    </source>
</reference>
<evidence type="ECO:0000256" key="1">
    <source>
        <dbReference type="SAM" id="MobiDB-lite"/>
    </source>
</evidence>
<feature type="region of interest" description="Disordered" evidence="1">
    <location>
        <begin position="782"/>
        <end position="875"/>
    </location>
</feature>
<gene>
    <name evidence="2" type="ORF">GLP15_1694</name>
</gene>
<dbReference type="OMA" id="RDHHPCP"/>
<proteinExistence type="predicted"/>
<evidence type="ECO:0000313" key="3">
    <source>
        <dbReference type="Proteomes" id="UP000008974"/>
    </source>
</evidence>
<feature type="region of interest" description="Disordered" evidence="1">
    <location>
        <begin position="410"/>
        <end position="463"/>
    </location>
</feature>
<name>E1EW14_GIAIA</name>
<dbReference type="EMBL" id="ACVC01000023">
    <property type="protein sequence ID" value="EFO65594.1"/>
    <property type="molecule type" value="Genomic_DNA"/>
</dbReference>
<protein>
    <submittedName>
        <fullName evidence="2">Uncharacterized protein</fullName>
    </submittedName>
</protein>
<evidence type="ECO:0000313" key="2">
    <source>
        <dbReference type="EMBL" id="EFO65594.1"/>
    </source>
</evidence>
<feature type="compositionally biased region" description="Polar residues" evidence="1">
    <location>
        <begin position="617"/>
        <end position="626"/>
    </location>
</feature>
<accession>E1EW14</accession>
<feature type="compositionally biased region" description="Basic and acidic residues" evidence="1">
    <location>
        <begin position="798"/>
        <end position="807"/>
    </location>
</feature>
<feature type="compositionally biased region" description="Basic residues" evidence="1">
    <location>
        <begin position="664"/>
        <end position="676"/>
    </location>
</feature>
<dbReference type="AlphaFoldDB" id="E1EW14"/>
<dbReference type="OrthoDB" id="10254619at2759"/>
<feature type="region of interest" description="Disordered" evidence="1">
    <location>
        <begin position="489"/>
        <end position="574"/>
    </location>
</feature>
<feature type="compositionally biased region" description="Low complexity" evidence="1">
    <location>
        <begin position="835"/>
        <end position="853"/>
    </location>
</feature>
<feature type="compositionally biased region" description="Polar residues" evidence="1">
    <location>
        <begin position="489"/>
        <end position="515"/>
    </location>
</feature>
<feature type="region of interest" description="Disordered" evidence="1">
    <location>
        <begin position="930"/>
        <end position="957"/>
    </location>
</feature>
<organism evidence="2 3">
    <name type="scientific">Giardia intestinalis (strain P15)</name>
    <name type="common">Giardia lamblia</name>
    <dbReference type="NCBI Taxonomy" id="658858"/>
    <lineage>
        <taxon>Eukaryota</taxon>
        <taxon>Metamonada</taxon>
        <taxon>Diplomonadida</taxon>
        <taxon>Hexamitidae</taxon>
        <taxon>Giardiinae</taxon>
        <taxon>Giardia</taxon>
    </lineage>
</organism>
<feature type="compositionally biased region" description="Low complexity" evidence="1">
    <location>
        <begin position="627"/>
        <end position="646"/>
    </location>
</feature>
<comment type="caution">
    <text evidence="2">The sequence shown here is derived from an EMBL/GenBank/DDBJ whole genome shotgun (WGS) entry which is preliminary data.</text>
</comment>
<dbReference type="Proteomes" id="UP000008974">
    <property type="component" value="Unassembled WGS sequence"/>
</dbReference>
<dbReference type="VEuPathDB" id="GiardiaDB:GLP15_1694"/>